<dbReference type="InterPro" id="IPR029787">
    <property type="entry name" value="Nucleotide_cyclase"/>
</dbReference>
<dbReference type="InterPro" id="IPR035919">
    <property type="entry name" value="EAL_sf"/>
</dbReference>
<dbReference type="NCBIfam" id="TIGR00254">
    <property type="entry name" value="GGDEF"/>
    <property type="match status" value="1"/>
</dbReference>
<dbReference type="InterPro" id="IPR003018">
    <property type="entry name" value="GAF"/>
</dbReference>
<dbReference type="InterPro" id="IPR029016">
    <property type="entry name" value="GAF-like_dom_sf"/>
</dbReference>
<dbReference type="PROSITE" id="PS50887">
    <property type="entry name" value="GGDEF"/>
    <property type="match status" value="1"/>
</dbReference>
<dbReference type="PROSITE" id="PS50883">
    <property type="entry name" value="EAL"/>
    <property type="match status" value="1"/>
</dbReference>
<reference evidence="1" key="1">
    <citation type="submission" date="2019-11" db="EMBL/GenBank/DDBJ databases">
        <authorList>
            <person name="Feng L."/>
        </authorList>
    </citation>
    <scope>NUCLEOTIDE SEQUENCE</scope>
    <source>
        <strain evidence="1">AcaccaeLFYP115</strain>
    </source>
</reference>
<dbReference type="Pfam" id="PF01590">
    <property type="entry name" value="GAF"/>
    <property type="match status" value="1"/>
</dbReference>
<dbReference type="Gene3D" id="3.30.70.270">
    <property type="match status" value="1"/>
</dbReference>
<dbReference type="SMART" id="SM00267">
    <property type="entry name" value="GGDEF"/>
    <property type="match status" value="1"/>
</dbReference>
<dbReference type="Gene3D" id="3.20.20.450">
    <property type="entry name" value="EAL domain"/>
    <property type="match status" value="1"/>
</dbReference>
<dbReference type="Pfam" id="PF00990">
    <property type="entry name" value="GGDEF"/>
    <property type="match status" value="1"/>
</dbReference>
<dbReference type="InterPro" id="IPR000160">
    <property type="entry name" value="GGDEF_dom"/>
</dbReference>
<protein>
    <submittedName>
        <fullName evidence="1">Phytochrome-like protein cph2</fullName>
    </submittedName>
</protein>
<organism evidence="1">
    <name type="scientific">Anaerostipes caccae</name>
    <dbReference type="NCBI Taxonomy" id="105841"/>
    <lineage>
        <taxon>Bacteria</taxon>
        <taxon>Bacillati</taxon>
        <taxon>Bacillota</taxon>
        <taxon>Clostridia</taxon>
        <taxon>Lachnospirales</taxon>
        <taxon>Lachnospiraceae</taxon>
        <taxon>Anaerostipes</taxon>
    </lineage>
</organism>
<dbReference type="CDD" id="cd01948">
    <property type="entry name" value="EAL"/>
    <property type="match status" value="1"/>
</dbReference>
<dbReference type="InterPro" id="IPR050706">
    <property type="entry name" value="Cyclic-di-GMP_PDE-like"/>
</dbReference>
<dbReference type="SUPFAM" id="SSF55781">
    <property type="entry name" value="GAF domain-like"/>
    <property type="match status" value="2"/>
</dbReference>
<gene>
    <name evidence="1" type="primary">cph2_3</name>
    <name evidence="1" type="ORF">ACLFYP115_01469</name>
</gene>
<proteinExistence type="predicted"/>
<evidence type="ECO:0000313" key="1">
    <source>
        <dbReference type="EMBL" id="VYT05554.1"/>
    </source>
</evidence>
<dbReference type="InterPro" id="IPR001633">
    <property type="entry name" value="EAL_dom"/>
</dbReference>
<dbReference type="RefSeq" id="WP_006567126.1">
    <property type="nucleotide sequence ID" value="NZ_BAABZP010000001.1"/>
</dbReference>
<dbReference type="SUPFAM" id="SSF141868">
    <property type="entry name" value="EAL domain-like"/>
    <property type="match status" value="1"/>
</dbReference>
<name>A0A6N2TI99_9FIRM</name>
<dbReference type="SMART" id="SM00052">
    <property type="entry name" value="EAL"/>
    <property type="match status" value="1"/>
</dbReference>
<dbReference type="PANTHER" id="PTHR33121">
    <property type="entry name" value="CYCLIC DI-GMP PHOSPHODIESTERASE PDEF"/>
    <property type="match status" value="1"/>
</dbReference>
<sequence>MDEAEYSFLGTAIDSEKEFSDGPDNLARYVFRILYDMEDIDEAVQMILEIVGKQFDVSRAYVFESSEDGECCSNTYEWCNNGIVPVKEKLQNLAYSQFGDYQNLFKDNSVFYCRDIRTLTREQTEIFEAQGISSTLQCAFWNENNLSGFLGFDECTGVRLWTKDEVNALSLISQILATFLQKKKILERNEKIEQELQFVREAGFPVRCDDNDCHIAAEKSIVDCIHCLTSSGYLEDSIEYVLEIIREYYQSDRVYIMEIEEERGIARNTYEICAKGVEPQITFLQNIPIEAAVFWLKGFETRDYIRIENIENLGEDRSLEYEILKEQGIQSLLAVPLYVKGMIKGFLGIDDAKRYKNNIRYLRELSYFLENEIAKNALKSKLEQMSYQDSMTGLENRNSYTQYCGDFLEDRPVPAGVIFMDINGLKIMNDKKGHMYGDILIGYIANKMKQFFPEGRKFRLSGDEFLIVTERIEYSKFRTMLSAMEKSLSEDGRCIVSVGTSWSDVQEDLPELVNKAERLMAINKHDYYRENKNIAAEKVPLLRELLGSIVKKEFLVYLQPKLHVKTGQIDSAEVLVRYREKDGSIVSPFKFVPLLESEGLISYIDFFVMEEACRLLTKWKNTSLSDMKLALNFSRITLFDDHFFENFCKIFGKYDLKPDQLELEITETQETLNKKQMAYLLKQLKNYGFCIALDDFGVEYSSYEFLMMASFDILKIDKGIIQKYQKSDKGDILVKHIIQMSHAIGIQCCAEGVETEEQFEFMKKAGCDYIQGYLIDKPAAAGQFEAKYIK</sequence>
<dbReference type="AlphaFoldDB" id="A0A6N2TI99"/>
<dbReference type="Gene3D" id="3.30.450.40">
    <property type="match status" value="2"/>
</dbReference>
<dbReference type="GO" id="GO:0071111">
    <property type="term" value="F:cyclic-guanylate-specific phosphodiesterase activity"/>
    <property type="evidence" value="ECO:0007669"/>
    <property type="project" value="InterPro"/>
</dbReference>
<accession>A0A6N2TI99</accession>
<dbReference type="InterPro" id="IPR043128">
    <property type="entry name" value="Rev_trsase/Diguanyl_cyclase"/>
</dbReference>
<dbReference type="EMBL" id="CACRSQ010000003">
    <property type="protein sequence ID" value="VYT05554.1"/>
    <property type="molecule type" value="Genomic_DNA"/>
</dbReference>
<dbReference type="Pfam" id="PF00563">
    <property type="entry name" value="EAL"/>
    <property type="match status" value="1"/>
</dbReference>
<dbReference type="SMART" id="SM00065">
    <property type="entry name" value="GAF"/>
    <property type="match status" value="2"/>
</dbReference>
<dbReference type="SUPFAM" id="SSF55073">
    <property type="entry name" value="Nucleotide cyclase"/>
    <property type="match status" value="1"/>
</dbReference>
<dbReference type="PANTHER" id="PTHR33121:SF70">
    <property type="entry name" value="SIGNALING PROTEIN YKOW"/>
    <property type="match status" value="1"/>
</dbReference>